<name>A0AAV7NVF0_PLEWA</name>
<sequence>MGDIQGGELGLIIQCSGGTRSEVEQQLMSIEHKLGLLQKVVLANPDAARDLQDAGIKYAELLERLSVLDYKTFMQRIHSDADKSVALLARLIHPEMLPILSITVPTRRLIGTQSGINEIFLDFYINLYTGSGTHIHANISAYLHQLELPSVTGEDRKALGASIKGEIREAIKQLAQNKTPGSQSSFTLCMQPI</sequence>
<keyword evidence="2" id="KW-1185">Reference proteome</keyword>
<dbReference type="EMBL" id="JANPWB010000012">
    <property type="protein sequence ID" value="KAJ1119062.1"/>
    <property type="molecule type" value="Genomic_DNA"/>
</dbReference>
<evidence type="ECO:0000313" key="1">
    <source>
        <dbReference type="EMBL" id="KAJ1119062.1"/>
    </source>
</evidence>
<protein>
    <submittedName>
        <fullName evidence="1">Uncharacterized protein</fullName>
    </submittedName>
</protein>
<comment type="caution">
    <text evidence="1">The sequence shown here is derived from an EMBL/GenBank/DDBJ whole genome shotgun (WGS) entry which is preliminary data.</text>
</comment>
<reference evidence="1" key="1">
    <citation type="journal article" date="2022" name="bioRxiv">
        <title>Sequencing and chromosome-scale assembly of the giantPleurodeles waltlgenome.</title>
        <authorList>
            <person name="Brown T."/>
            <person name="Elewa A."/>
            <person name="Iarovenko S."/>
            <person name="Subramanian E."/>
            <person name="Araus A.J."/>
            <person name="Petzold A."/>
            <person name="Susuki M."/>
            <person name="Suzuki K.-i.T."/>
            <person name="Hayashi T."/>
            <person name="Toyoda A."/>
            <person name="Oliveira C."/>
            <person name="Osipova E."/>
            <person name="Leigh N.D."/>
            <person name="Simon A."/>
            <person name="Yun M.H."/>
        </authorList>
    </citation>
    <scope>NUCLEOTIDE SEQUENCE</scope>
    <source>
        <strain evidence="1">20211129_DDA</strain>
        <tissue evidence="1">Liver</tissue>
    </source>
</reference>
<gene>
    <name evidence="1" type="ORF">NDU88_007248</name>
</gene>
<proteinExistence type="predicted"/>
<accession>A0AAV7NVF0</accession>
<evidence type="ECO:0000313" key="2">
    <source>
        <dbReference type="Proteomes" id="UP001066276"/>
    </source>
</evidence>
<organism evidence="1 2">
    <name type="scientific">Pleurodeles waltl</name>
    <name type="common">Iberian ribbed newt</name>
    <dbReference type="NCBI Taxonomy" id="8319"/>
    <lineage>
        <taxon>Eukaryota</taxon>
        <taxon>Metazoa</taxon>
        <taxon>Chordata</taxon>
        <taxon>Craniata</taxon>
        <taxon>Vertebrata</taxon>
        <taxon>Euteleostomi</taxon>
        <taxon>Amphibia</taxon>
        <taxon>Batrachia</taxon>
        <taxon>Caudata</taxon>
        <taxon>Salamandroidea</taxon>
        <taxon>Salamandridae</taxon>
        <taxon>Pleurodelinae</taxon>
        <taxon>Pleurodeles</taxon>
    </lineage>
</organism>
<dbReference type="AlphaFoldDB" id="A0AAV7NVF0"/>
<dbReference type="Proteomes" id="UP001066276">
    <property type="component" value="Chromosome 8"/>
</dbReference>